<dbReference type="AlphaFoldDB" id="X1ADP8"/>
<dbReference type="EMBL" id="BART01002215">
    <property type="protein sequence ID" value="GAG58196.1"/>
    <property type="molecule type" value="Genomic_DNA"/>
</dbReference>
<proteinExistence type="predicted"/>
<gene>
    <name evidence="1" type="ORF">S01H4_06951</name>
</gene>
<feature type="non-terminal residue" evidence="1">
    <location>
        <position position="54"/>
    </location>
</feature>
<sequence>MGGIGFIPVMVGLFGISEVFKNVKTRAHLTEKTINDKIDISIFETLLIVWKRKW</sequence>
<reference evidence="1" key="1">
    <citation type="journal article" date="2014" name="Front. Microbiol.">
        <title>High frequency of phylogenetically diverse reductive dehalogenase-homologous genes in deep subseafloor sedimentary metagenomes.</title>
        <authorList>
            <person name="Kawai M."/>
            <person name="Futagami T."/>
            <person name="Toyoda A."/>
            <person name="Takaki Y."/>
            <person name="Nishi S."/>
            <person name="Hori S."/>
            <person name="Arai W."/>
            <person name="Tsubouchi T."/>
            <person name="Morono Y."/>
            <person name="Uchiyama I."/>
            <person name="Ito T."/>
            <person name="Fujiyama A."/>
            <person name="Inagaki F."/>
            <person name="Takami H."/>
        </authorList>
    </citation>
    <scope>NUCLEOTIDE SEQUENCE</scope>
    <source>
        <strain evidence="1">Expedition CK06-06</strain>
    </source>
</reference>
<name>X1ADP8_9ZZZZ</name>
<organism evidence="1">
    <name type="scientific">marine sediment metagenome</name>
    <dbReference type="NCBI Taxonomy" id="412755"/>
    <lineage>
        <taxon>unclassified sequences</taxon>
        <taxon>metagenomes</taxon>
        <taxon>ecological metagenomes</taxon>
    </lineage>
</organism>
<protein>
    <submittedName>
        <fullName evidence="1">Uncharacterized protein</fullName>
    </submittedName>
</protein>
<evidence type="ECO:0000313" key="1">
    <source>
        <dbReference type="EMBL" id="GAG58196.1"/>
    </source>
</evidence>
<comment type="caution">
    <text evidence="1">The sequence shown here is derived from an EMBL/GenBank/DDBJ whole genome shotgun (WGS) entry which is preliminary data.</text>
</comment>
<accession>X1ADP8</accession>